<dbReference type="InterPro" id="IPR052980">
    <property type="entry name" value="Crinkler_effector"/>
</dbReference>
<accession>A0AA39Q0Y0</accession>
<dbReference type="PANTHER" id="PTHR33129">
    <property type="entry name" value="PROTEIN KINASE DOMAIN-CONTAINING PROTEIN-RELATED"/>
    <property type="match status" value="1"/>
</dbReference>
<proteinExistence type="predicted"/>
<dbReference type="AlphaFoldDB" id="A0AA39Q0Y0"/>
<evidence type="ECO:0000313" key="1">
    <source>
        <dbReference type="EMBL" id="KAK0494222.1"/>
    </source>
</evidence>
<keyword evidence="2" id="KW-1185">Reference proteome</keyword>
<dbReference type="Proteomes" id="UP001175228">
    <property type="component" value="Unassembled WGS sequence"/>
</dbReference>
<sequence>MASLPLLPFLRNLYCEWWRNSTIDLTTANAIISLPGLGLTDILSYTTHRFLIRQEYIFLFNRLVLFCATAPRWHSRGIIITGQPGIGKSIFLLYTLLRCLQDGQPVLFHMMNQTFTIFANGVSQVDPACLLQSVTTPICALIDSEGRQKVPPPDELLHSYFICPVFTTSPDSRRYHNFMQDRAAVVFVMDPWSDDELSLGVSLAAEDLARVALYQSQLSQVKDLCGPVIRDILSTLLYQSPHPIQNCIKAALGKVNDYDRLVNIYTAFLTSTSPEVHESHALVLMRRELTDTPEAGDNVLLEFKSPTVAELVWNALCHLEYDSALRYLNLFSSHSALSAPGGWAFENLAHRHLTKNTPMEIYLPPLLELAHTAGVRYTSQDYVSRGFLPIWKREVVFYAAAEEVQCNLTRYYIPRRSNNPLFDALFFGPNITPLAESTTQNSPFEPNPNTYLDILQMSTATIHGGSEKGVDIISEILRMHPGVQPIYVLVVPRQEGRTWKMPSNWYTKCRGPVYCQTIPLVRSS</sequence>
<name>A0AA39Q0Y0_9AGAR</name>
<evidence type="ECO:0000313" key="2">
    <source>
        <dbReference type="Proteomes" id="UP001175228"/>
    </source>
</evidence>
<protein>
    <submittedName>
        <fullName evidence="1">Uncharacterized protein</fullName>
    </submittedName>
</protein>
<gene>
    <name evidence="1" type="ORF">EDD18DRAFT_1176064</name>
</gene>
<comment type="caution">
    <text evidence="1">The sequence shown here is derived from an EMBL/GenBank/DDBJ whole genome shotgun (WGS) entry which is preliminary data.</text>
</comment>
<dbReference type="EMBL" id="JAUEPU010000021">
    <property type="protein sequence ID" value="KAK0494222.1"/>
    <property type="molecule type" value="Genomic_DNA"/>
</dbReference>
<organism evidence="1 2">
    <name type="scientific">Armillaria luteobubalina</name>
    <dbReference type="NCBI Taxonomy" id="153913"/>
    <lineage>
        <taxon>Eukaryota</taxon>
        <taxon>Fungi</taxon>
        <taxon>Dikarya</taxon>
        <taxon>Basidiomycota</taxon>
        <taxon>Agaricomycotina</taxon>
        <taxon>Agaricomycetes</taxon>
        <taxon>Agaricomycetidae</taxon>
        <taxon>Agaricales</taxon>
        <taxon>Marasmiineae</taxon>
        <taxon>Physalacriaceae</taxon>
        <taxon>Armillaria</taxon>
    </lineage>
</organism>
<reference evidence="1" key="1">
    <citation type="submission" date="2023-06" db="EMBL/GenBank/DDBJ databases">
        <authorList>
            <consortium name="Lawrence Berkeley National Laboratory"/>
            <person name="Ahrendt S."/>
            <person name="Sahu N."/>
            <person name="Indic B."/>
            <person name="Wong-Bajracharya J."/>
            <person name="Merenyi Z."/>
            <person name="Ke H.-M."/>
            <person name="Monk M."/>
            <person name="Kocsube S."/>
            <person name="Drula E."/>
            <person name="Lipzen A."/>
            <person name="Balint B."/>
            <person name="Henrissat B."/>
            <person name="Andreopoulos B."/>
            <person name="Martin F.M."/>
            <person name="Harder C.B."/>
            <person name="Rigling D."/>
            <person name="Ford K.L."/>
            <person name="Foster G.D."/>
            <person name="Pangilinan J."/>
            <person name="Papanicolaou A."/>
            <person name="Barry K."/>
            <person name="LaButti K."/>
            <person name="Viragh M."/>
            <person name="Koriabine M."/>
            <person name="Yan M."/>
            <person name="Riley R."/>
            <person name="Champramary S."/>
            <person name="Plett K.L."/>
            <person name="Tsai I.J."/>
            <person name="Slot J."/>
            <person name="Sipos G."/>
            <person name="Plett J."/>
            <person name="Nagy L.G."/>
            <person name="Grigoriev I.V."/>
        </authorList>
    </citation>
    <scope>NUCLEOTIDE SEQUENCE</scope>
    <source>
        <strain evidence="1">HWK02</strain>
    </source>
</reference>